<dbReference type="OrthoDB" id="10251508at2759"/>
<evidence type="ECO:0000256" key="2">
    <source>
        <dbReference type="ARBA" id="ARBA00007535"/>
    </source>
</evidence>
<feature type="region of interest" description="Disordered" evidence="11">
    <location>
        <begin position="260"/>
        <end position="294"/>
    </location>
</feature>
<gene>
    <name evidence="12" type="ORF">GUJ93_ZPchr0007g4249</name>
</gene>
<dbReference type="PANTHER" id="PTHR13890:SF34">
    <property type="entry name" value="MAGNESIUM TRANSPORTER MRS2-E"/>
    <property type="match status" value="1"/>
</dbReference>
<accession>A0A8J5VYC0</accession>
<evidence type="ECO:0000256" key="11">
    <source>
        <dbReference type="SAM" id="MobiDB-lite"/>
    </source>
</evidence>
<proteinExistence type="inferred from homology"/>
<comment type="caution">
    <text evidence="12">The sequence shown here is derived from an EMBL/GenBank/DDBJ whole genome shotgun (WGS) entry which is preliminary data.</text>
</comment>
<dbReference type="AlphaFoldDB" id="A0A8J5VYC0"/>
<keyword evidence="7 9" id="KW-0406">Ion transport</keyword>
<keyword evidence="8 9" id="KW-0472">Membrane</keyword>
<dbReference type="EMBL" id="JAAALK010000282">
    <property type="protein sequence ID" value="KAG8078601.1"/>
    <property type="molecule type" value="Genomic_DNA"/>
</dbReference>
<reference evidence="12" key="2">
    <citation type="submission" date="2021-02" db="EMBL/GenBank/DDBJ databases">
        <authorList>
            <person name="Kimball J.A."/>
            <person name="Haas M.W."/>
            <person name="Macchietto M."/>
            <person name="Kono T."/>
            <person name="Duquette J."/>
            <person name="Shao M."/>
        </authorList>
    </citation>
    <scope>NUCLEOTIDE SEQUENCE</scope>
    <source>
        <tissue evidence="12">Fresh leaf tissue</tissue>
    </source>
</reference>
<evidence type="ECO:0000256" key="8">
    <source>
        <dbReference type="ARBA" id="ARBA00023136"/>
    </source>
</evidence>
<dbReference type="FunFam" id="2.40.128.330:FF:000001">
    <property type="entry name" value="Magnesium transporter MRS2-1"/>
    <property type="match status" value="1"/>
</dbReference>
<keyword evidence="4 9" id="KW-0812">Transmembrane</keyword>
<keyword evidence="13" id="KW-1185">Reference proteome</keyword>
<comment type="function">
    <text evidence="9">Magnesium transporter that may mediate the influx of magnesium.</text>
</comment>
<comment type="similarity">
    <text evidence="2 9">Belongs to the CorA metal ion transporter (MIT) (TC 1.A.35.5) family.</text>
</comment>
<evidence type="ECO:0000256" key="10">
    <source>
        <dbReference type="SAM" id="Coils"/>
    </source>
</evidence>
<name>A0A8J5VYC0_ZIZPA</name>
<keyword evidence="5 9" id="KW-0460">Magnesium</keyword>
<protein>
    <recommendedName>
        <fullName evidence="9">Magnesium transporter</fullName>
    </recommendedName>
</protein>
<keyword evidence="3 9" id="KW-0813">Transport</keyword>
<sequence>MERRQQPQTVPAPAPAPLRRKGVAGIRKWLVVPAVGEEHKGEFGKHQIMEMTGLPARDLRMLDPVLSYPSTILGRDRAIVVRMEHVKAIITASEVLVPDHEGVLLISFLVDLRARLSRPDAAPSTNPATDRTDGMEQGNQGDGPRLAPCRAGSTKILPFEFKVLEVCLEHACKYLESETRSLEKEAYPALDKLGRKVSTLNLDDVKNLKGRLVNLSGKVQKVRDELEHLLDDDMDMSEMYLTRKLSFQRLSQSLSRADSNKCASVDHGDDDDEHYREDECHDDETESGHGSSTYVKPDIDELEMLLEAYFVQIDGTLNTLSHIREYADDTEDYINIMLDEKQNQLLQMGVMLTTATVVVTAGIVVVSLFGMNIHIDLMKDPETPEMARIKNLYFWETTLGTVVGCVVLYLLAIYAGKKSKILQ</sequence>
<dbReference type="CDD" id="cd12823">
    <property type="entry name" value="Mrs2_Mfm1p-like"/>
    <property type="match status" value="1"/>
</dbReference>
<evidence type="ECO:0000313" key="12">
    <source>
        <dbReference type="EMBL" id="KAG8078601.1"/>
    </source>
</evidence>
<evidence type="ECO:0000256" key="5">
    <source>
        <dbReference type="ARBA" id="ARBA00022842"/>
    </source>
</evidence>
<evidence type="ECO:0000256" key="3">
    <source>
        <dbReference type="ARBA" id="ARBA00022448"/>
    </source>
</evidence>
<dbReference type="InterPro" id="IPR039204">
    <property type="entry name" value="MRS2-like"/>
</dbReference>
<dbReference type="GO" id="GO:0016020">
    <property type="term" value="C:membrane"/>
    <property type="evidence" value="ECO:0007669"/>
    <property type="project" value="UniProtKB-SubCell"/>
</dbReference>
<evidence type="ECO:0000313" key="13">
    <source>
        <dbReference type="Proteomes" id="UP000729402"/>
    </source>
</evidence>
<comment type="subcellular location">
    <subcellularLocation>
        <location evidence="1 9">Membrane</location>
        <topology evidence="1 9">Multi-pass membrane protein</topology>
    </subcellularLocation>
</comment>
<evidence type="ECO:0000256" key="6">
    <source>
        <dbReference type="ARBA" id="ARBA00022989"/>
    </source>
</evidence>
<dbReference type="GO" id="GO:0015095">
    <property type="term" value="F:magnesium ion transmembrane transporter activity"/>
    <property type="evidence" value="ECO:0007669"/>
    <property type="project" value="UniProtKB-ARBA"/>
</dbReference>
<evidence type="ECO:0000256" key="7">
    <source>
        <dbReference type="ARBA" id="ARBA00023065"/>
    </source>
</evidence>
<reference evidence="12" key="1">
    <citation type="journal article" date="2021" name="bioRxiv">
        <title>Whole Genome Assembly and Annotation of Northern Wild Rice, Zizania palustris L., Supports a Whole Genome Duplication in the Zizania Genus.</title>
        <authorList>
            <person name="Haas M."/>
            <person name="Kono T."/>
            <person name="Macchietto M."/>
            <person name="Millas R."/>
            <person name="McGilp L."/>
            <person name="Shao M."/>
            <person name="Duquette J."/>
            <person name="Hirsch C.N."/>
            <person name="Kimball J."/>
        </authorList>
    </citation>
    <scope>NUCLEOTIDE SEQUENCE</scope>
    <source>
        <tissue evidence="12">Fresh leaf tissue</tissue>
    </source>
</reference>
<dbReference type="Pfam" id="PF22099">
    <property type="entry name" value="MRS2-like"/>
    <property type="match status" value="2"/>
</dbReference>
<organism evidence="12 13">
    <name type="scientific">Zizania palustris</name>
    <name type="common">Northern wild rice</name>
    <dbReference type="NCBI Taxonomy" id="103762"/>
    <lineage>
        <taxon>Eukaryota</taxon>
        <taxon>Viridiplantae</taxon>
        <taxon>Streptophyta</taxon>
        <taxon>Embryophyta</taxon>
        <taxon>Tracheophyta</taxon>
        <taxon>Spermatophyta</taxon>
        <taxon>Magnoliopsida</taxon>
        <taxon>Liliopsida</taxon>
        <taxon>Poales</taxon>
        <taxon>Poaceae</taxon>
        <taxon>BOP clade</taxon>
        <taxon>Oryzoideae</taxon>
        <taxon>Oryzeae</taxon>
        <taxon>Zizaniinae</taxon>
        <taxon>Zizania</taxon>
    </lineage>
</organism>
<feature type="coiled-coil region" evidence="10">
    <location>
        <begin position="205"/>
        <end position="232"/>
    </location>
</feature>
<dbReference type="Proteomes" id="UP000729402">
    <property type="component" value="Unassembled WGS sequence"/>
</dbReference>
<evidence type="ECO:0000256" key="1">
    <source>
        <dbReference type="ARBA" id="ARBA00004141"/>
    </source>
</evidence>
<dbReference type="PANTHER" id="PTHR13890">
    <property type="entry name" value="RNA SPLICING PROTEIN MRS2, MITOCHONDRIAL"/>
    <property type="match status" value="1"/>
</dbReference>
<feature type="region of interest" description="Disordered" evidence="11">
    <location>
        <begin position="119"/>
        <end position="147"/>
    </location>
</feature>
<evidence type="ECO:0000256" key="4">
    <source>
        <dbReference type="ARBA" id="ARBA00022692"/>
    </source>
</evidence>
<keyword evidence="6 9" id="KW-1133">Transmembrane helix</keyword>
<feature type="transmembrane region" description="Helical" evidence="9">
    <location>
        <begin position="393"/>
        <end position="415"/>
    </location>
</feature>
<keyword evidence="10" id="KW-0175">Coiled coil</keyword>
<feature type="transmembrane region" description="Helical" evidence="9">
    <location>
        <begin position="350"/>
        <end position="373"/>
    </location>
</feature>
<evidence type="ECO:0000256" key="9">
    <source>
        <dbReference type="RuleBase" id="RU366041"/>
    </source>
</evidence>